<proteinExistence type="predicted"/>
<accession>A0A2K3NQ05</accession>
<evidence type="ECO:0000313" key="1">
    <source>
        <dbReference type="EMBL" id="PNY05113.1"/>
    </source>
</evidence>
<dbReference type="Proteomes" id="UP000236291">
    <property type="component" value="Unassembled WGS sequence"/>
</dbReference>
<name>A0A2K3NQ05_TRIPR</name>
<dbReference type="EMBL" id="ASHM01000633">
    <property type="protein sequence ID" value="PNY05113.1"/>
    <property type="molecule type" value="Genomic_DNA"/>
</dbReference>
<evidence type="ECO:0000313" key="2">
    <source>
        <dbReference type="Proteomes" id="UP000236291"/>
    </source>
</evidence>
<sequence>MNFQQHDQESLYEAYERFKLLKRKYPNHIIDDMEQMQIFTGGKKMQHMMLLDASVGGSIKNKTDEEVKELIEQMCQNEYNTTNERCTKMAGMVDIDNETAYKVEIELLRRKLAEKFLPQANVSKVQEVCDFCHENHPSGQKMDSLGLLLLELL</sequence>
<dbReference type="AlphaFoldDB" id="A0A2K3NQ05"/>
<gene>
    <name evidence="1" type="ORF">L195_g001552</name>
</gene>
<evidence type="ECO:0008006" key="3">
    <source>
        <dbReference type="Google" id="ProtNLM"/>
    </source>
</evidence>
<comment type="caution">
    <text evidence="1">The sequence shown here is derived from an EMBL/GenBank/DDBJ whole genome shotgun (WGS) entry which is preliminary data.</text>
</comment>
<protein>
    <recommendedName>
        <fullName evidence="3">Retrotransposon gag domain-containing protein</fullName>
    </recommendedName>
</protein>
<reference evidence="1 2" key="2">
    <citation type="journal article" date="2017" name="Front. Plant Sci.">
        <title>Gene Classification and Mining of Molecular Markers Useful in Red Clover (Trifolium pratense) Breeding.</title>
        <authorList>
            <person name="Istvanek J."/>
            <person name="Dluhosova J."/>
            <person name="Dluhos P."/>
            <person name="Patkova L."/>
            <person name="Nedelnik J."/>
            <person name="Repkova J."/>
        </authorList>
    </citation>
    <scope>NUCLEOTIDE SEQUENCE [LARGE SCALE GENOMIC DNA]</scope>
    <source>
        <strain evidence="2">cv. Tatra</strain>
        <tissue evidence="1">Young leaves</tissue>
    </source>
</reference>
<reference evidence="1 2" key="1">
    <citation type="journal article" date="2014" name="Am. J. Bot.">
        <title>Genome assembly and annotation for red clover (Trifolium pratense; Fabaceae).</title>
        <authorList>
            <person name="Istvanek J."/>
            <person name="Jaros M."/>
            <person name="Krenek A."/>
            <person name="Repkova J."/>
        </authorList>
    </citation>
    <scope>NUCLEOTIDE SEQUENCE [LARGE SCALE GENOMIC DNA]</scope>
    <source>
        <strain evidence="2">cv. Tatra</strain>
        <tissue evidence="1">Young leaves</tissue>
    </source>
</reference>
<organism evidence="1 2">
    <name type="scientific">Trifolium pratense</name>
    <name type="common">Red clover</name>
    <dbReference type="NCBI Taxonomy" id="57577"/>
    <lineage>
        <taxon>Eukaryota</taxon>
        <taxon>Viridiplantae</taxon>
        <taxon>Streptophyta</taxon>
        <taxon>Embryophyta</taxon>
        <taxon>Tracheophyta</taxon>
        <taxon>Spermatophyta</taxon>
        <taxon>Magnoliopsida</taxon>
        <taxon>eudicotyledons</taxon>
        <taxon>Gunneridae</taxon>
        <taxon>Pentapetalae</taxon>
        <taxon>rosids</taxon>
        <taxon>fabids</taxon>
        <taxon>Fabales</taxon>
        <taxon>Fabaceae</taxon>
        <taxon>Papilionoideae</taxon>
        <taxon>50 kb inversion clade</taxon>
        <taxon>NPAAA clade</taxon>
        <taxon>Hologalegina</taxon>
        <taxon>IRL clade</taxon>
        <taxon>Trifolieae</taxon>
        <taxon>Trifolium</taxon>
    </lineage>
</organism>